<dbReference type="SUPFAM" id="SSF47336">
    <property type="entry name" value="ACP-like"/>
    <property type="match status" value="1"/>
</dbReference>
<accession>A0ABU7VQ95</accession>
<dbReference type="PROSITE" id="PS50075">
    <property type="entry name" value="CARRIER"/>
    <property type="match status" value="1"/>
</dbReference>
<reference evidence="2 3" key="1">
    <citation type="submission" date="2024-02" db="EMBL/GenBank/DDBJ databases">
        <title>A nitrogen-fixing paenibacillus bacterium.</title>
        <authorList>
            <person name="Zhang W.L."/>
            <person name="Chen S.F."/>
        </authorList>
    </citation>
    <scope>NUCLEOTIDE SEQUENCE [LARGE SCALE GENOMIC DNA]</scope>
    <source>
        <strain evidence="2 3">M1</strain>
    </source>
</reference>
<organism evidence="2 3">
    <name type="scientific">Paenibacillus haidiansis</name>
    <dbReference type="NCBI Taxonomy" id="1574488"/>
    <lineage>
        <taxon>Bacteria</taxon>
        <taxon>Bacillati</taxon>
        <taxon>Bacillota</taxon>
        <taxon>Bacilli</taxon>
        <taxon>Bacillales</taxon>
        <taxon>Paenibacillaceae</taxon>
        <taxon>Paenibacillus</taxon>
    </lineage>
</organism>
<evidence type="ECO:0000313" key="3">
    <source>
        <dbReference type="Proteomes" id="UP001306950"/>
    </source>
</evidence>
<sequence length="88" mass="10583">MNRTKVEEEIFQKVKKIILARVENQEEFQHFGMDDDFSKLGLSSLSYIKIVVDIENEYGFEFEDEDLDAKRFPDIYSLILYIHTRMNR</sequence>
<dbReference type="Pfam" id="PF00550">
    <property type="entry name" value="PP-binding"/>
    <property type="match status" value="1"/>
</dbReference>
<protein>
    <submittedName>
        <fullName evidence="2">Acyl carrier protein</fullName>
    </submittedName>
</protein>
<dbReference type="EMBL" id="JAZHPZ010000003">
    <property type="protein sequence ID" value="MEF2965907.1"/>
    <property type="molecule type" value="Genomic_DNA"/>
</dbReference>
<evidence type="ECO:0000313" key="2">
    <source>
        <dbReference type="EMBL" id="MEF2965907.1"/>
    </source>
</evidence>
<dbReference type="Gene3D" id="1.10.1200.10">
    <property type="entry name" value="ACP-like"/>
    <property type="match status" value="1"/>
</dbReference>
<proteinExistence type="predicted"/>
<dbReference type="RefSeq" id="WP_331846132.1">
    <property type="nucleotide sequence ID" value="NZ_JAZHPZ010000003.1"/>
</dbReference>
<comment type="caution">
    <text evidence="2">The sequence shown here is derived from an EMBL/GenBank/DDBJ whole genome shotgun (WGS) entry which is preliminary data.</text>
</comment>
<dbReference type="InterPro" id="IPR009081">
    <property type="entry name" value="PP-bd_ACP"/>
</dbReference>
<evidence type="ECO:0000259" key="1">
    <source>
        <dbReference type="PROSITE" id="PS50075"/>
    </source>
</evidence>
<feature type="domain" description="Carrier" evidence="1">
    <location>
        <begin position="8"/>
        <end position="86"/>
    </location>
</feature>
<keyword evidence="3" id="KW-1185">Reference proteome</keyword>
<gene>
    <name evidence="2" type="ORF">V3851_08705</name>
</gene>
<dbReference type="Proteomes" id="UP001306950">
    <property type="component" value="Unassembled WGS sequence"/>
</dbReference>
<name>A0ABU7VQ95_9BACL</name>
<dbReference type="InterPro" id="IPR036736">
    <property type="entry name" value="ACP-like_sf"/>
</dbReference>